<organism evidence="1 2">
    <name type="scientific">Caerostris darwini</name>
    <dbReference type="NCBI Taxonomy" id="1538125"/>
    <lineage>
        <taxon>Eukaryota</taxon>
        <taxon>Metazoa</taxon>
        <taxon>Ecdysozoa</taxon>
        <taxon>Arthropoda</taxon>
        <taxon>Chelicerata</taxon>
        <taxon>Arachnida</taxon>
        <taxon>Araneae</taxon>
        <taxon>Araneomorphae</taxon>
        <taxon>Entelegynae</taxon>
        <taxon>Araneoidea</taxon>
        <taxon>Araneidae</taxon>
        <taxon>Caerostris</taxon>
    </lineage>
</organism>
<evidence type="ECO:0000313" key="2">
    <source>
        <dbReference type="Proteomes" id="UP001054837"/>
    </source>
</evidence>
<reference evidence="1 2" key="1">
    <citation type="submission" date="2021-06" db="EMBL/GenBank/DDBJ databases">
        <title>Caerostris darwini draft genome.</title>
        <authorList>
            <person name="Kono N."/>
            <person name="Arakawa K."/>
        </authorList>
    </citation>
    <scope>NUCLEOTIDE SEQUENCE [LARGE SCALE GENOMIC DNA]</scope>
</reference>
<evidence type="ECO:0008006" key="3">
    <source>
        <dbReference type="Google" id="ProtNLM"/>
    </source>
</evidence>
<evidence type="ECO:0000313" key="1">
    <source>
        <dbReference type="EMBL" id="GIY07908.1"/>
    </source>
</evidence>
<proteinExistence type="predicted"/>
<sequence length="74" mass="8592">MTHAVRFTILMSCALRNPRCTSANLGRNATSYGTLSRFWPWNEEFPFTATGWHFGVFHVDIPMELSNEKWIVRS</sequence>
<dbReference type="EMBL" id="BPLQ01004414">
    <property type="protein sequence ID" value="GIY07908.1"/>
    <property type="molecule type" value="Genomic_DNA"/>
</dbReference>
<gene>
    <name evidence="1" type="ORF">CDAR_292511</name>
</gene>
<dbReference type="Proteomes" id="UP001054837">
    <property type="component" value="Unassembled WGS sequence"/>
</dbReference>
<protein>
    <recommendedName>
        <fullName evidence="3">Secreted protein</fullName>
    </recommendedName>
</protein>
<name>A0AAV4QKE8_9ARAC</name>
<accession>A0AAV4QKE8</accession>
<comment type="caution">
    <text evidence="1">The sequence shown here is derived from an EMBL/GenBank/DDBJ whole genome shotgun (WGS) entry which is preliminary data.</text>
</comment>
<keyword evidence="2" id="KW-1185">Reference proteome</keyword>
<dbReference type="AlphaFoldDB" id="A0AAV4QKE8"/>